<dbReference type="EMBL" id="BGPR01000002">
    <property type="protein sequence ID" value="GBL72814.1"/>
    <property type="molecule type" value="Genomic_DNA"/>
</dbReference>
<name>A0A4Y2A193_ARAVE</name>
<organism evidence="1 2">
    <name type="scientific">Araneus ventricosus</name>
    <name type="common">Orbweaver spider</name>
    <name type="synonym">Epeira ventricosa</name>
    <dbReference type="NCBI Taxonomy" id="182803"/>
    <lineage>
        <taxon>Eukaryota</taxon>
        <taxon>Metazoa</taxon>
        <taxon>Ecdysozoa</taxon>
        <taxon>Arthropoda</taxon>
        <taxon>Chelicerata</taxon>
        <taxon>Arachnida</taxon>
        <taxon>Araneae</taxon>
        <taxon>Araneomorphae</taxon>
        <taxon>Entelegynae</taxon>
        <taxon>Araneoidea</taxon>
        <taxon>Araneidae</taxon>
        <taxon>Araneus</taxon>
    </lineage>
</organism>
<evidence type="ECO:0000313" key="1">
    <source>
        <dbReference type="EMBL" id="GBL72814.1"/>
    </source>
</evidence>
<dbReference type="AlphaFoldDB" id="A0A4Y2A193"/>
<accession>A0A4Y2A193</accession>
<proteinExistence type="predicted"/>
<reference evidence="1 2" key="1">
    <citation type="journal article" date="2019" name="Sci. Rep.">
        <title>Orb-weaving spider Araneus ventricosus genome elucidates the spidroin gene catalogue.</title>
        <authorList>
            <person name="Kono N."/>
            <person name="Nakamura H."/>
            <person name="Ohtoshi R."/>
            <person name="Moran D.A.P."/>
            <person name="Shinohara A."/>
            <person name="Yoshida Y."/>
            <person name="Fujiwara M."/>
            <person name="Mori M."/>
            <person name="Tomita M."/>
            <person name="Arakawa K."/>
        </authorList>
    </citation>
    <scope>NUCLEOTIDE SEQUENCE [LARGE SCALE GENOMIC DNA]</scope>
</reference>
<sequence length="110" mass="12477">MAQVSIFMVEDLCLNSSSCGKGHLISTLWFHSAKTKSLEIAVLNLISLKQSGEVWDLWKTNSGLWFPHHTEGKTLAFRYYVQQAHINIGFSEEWSPNPPYSGRHSAERPT</sequence>
<protein>
    <submittedName>
        <fullName evidence="1">Uncharacterized protein</fullName>
    </submittedName>
</protein>
<evidence type="ECO:0000313" key="2">
    <source>
        <dbReference type="Proteomes" id="UP000499080"/>
    </source>
</evidence>
<gene>
    <name evidence="1" type="ORF">AVEN_128021_1</name>
</gene>
<keyword evidence="2" id="KW-1185">Reference proteome</keyword>
<comment type="caution">
    <text evidence="1">The sequence shown here is derived from an EMBL/GenBank/DDBJ whole genome shotgun (WGS) entry which is preliminary data.</text>
</comment>
<dbReference type="Proteomes" id="UP000499080">
    <property type="component" value="Unassembled WGS sequence"/>
</dbReference>